<keyword evidence="4 5" id="KW-0472">Membrane</keyword>
<evidence type="ECO:0000256" key="3">
    <source>
        <dbReference type="ARBA" id="ARBA00022989"/>
    </source>
</evidence>
<dbReference type="RefSeq" id="WP_041953619.1">
    <property type="nucleotide sequence ID" value="NZ_CP009761.1"/>
</dbReference>
<dbReference type="Gene3D" id="1.50.10.150">
    <property type="entry name" value="Voltage-dependent anion channel"/>
    <property type="match status" value="1"/>
</dbReference>
<feature type="transmembrane region" description="Helical" evidence="5">
    <location>
        <begin position="31"/>
        <end position="54"/>
    </location>
</feature>
<dbReference type="Pfam" id="PF03595">
    <property type="entry name" value="SLAC1"/>
    <property type="match status" value="1"/>
</dbReference>
<feature type="transmembrane region" description="Helical" evidence="5">
    <location>
        <begin position="125"/>
        <end position="144"/>
    </location>
</feature>
<feature type="transmembrane region" description="Helical" evidence="5">
    <location>
        <begin position="150"/>
        <end position="174"/>
    </location>
</feature>
<feature type="transmembrane region" description="Helical" evidence="5">
    <location>
        <begin position="66"/>
        <end position="85"/>
    </location>
</feature>
<dbReference type="PANTHER" id="PTHR37955">
    <property type="entry name" value="TELLURITE RESISTANCE PROTEIN TEHA"/>
    <property type="match status" value="1"/>
</dbReference>
<dbReference type="OrthoDB" id="309023at2"/>
<dbReference type="EMBL" id="CP009761">
    <property type="protein sequence ID" value="AIZ36201.1"/>
    <property type="molecule type" value="Genomic_DNA"/>
</dbReference>
<evidence type="ECO:0000256" key="4">
    <source>
        <dbReference type="ARBA" id="ARBA00023136"/>
    </source>
</evidence>
<dbReference type="InterPro" id="IPR052951">
    <property type="entry name" value="Tellurite_res_ion_channel"/>
</dbReference>
<reference evidence="6 7" key="1">
    <citation type="submission" date="2014-10" db="EMBL/GenBank/DDBJ databases">
        <title>Complete genome sequence of Parvimonas micra KCOM 1535 (= ChDC B708).</title>
        <authorList>
            <person name="Kook J.-K."/>
            <person name="Park S.-N."/>
            <person name="Lim Y.K."/>
            <person name="Roh H."/>
        </authorList>
    </citation>
    <scope>NUCLEOTIDE SEQUENCE [LARGE SCALE GENOMIC DNA]</scope>
    <source>
        <strain evidence="7">KCOM 1535 / ChDC B708</strain>
    </source>
</reference>
<feature type="transmembrane region" description="Helical" evidence="5">
    <location>
        <begin position="283"/>
        <end position="301"/>
    </location>
</feature>
<dbReference type="CDD" id="cd09325">
    <property type="entry name" value="TDT_C4-dicarb_trans"/>
    <property type="match status" value="1"/>
</dbReference>
<feature type="transmembrane region" description="Helical" evidence="5">
    <location>
        <begin position="186"/>
        <end position="204"/>
    </location>
</feature>
<evidence type="ECO:0000313" key="6">
    <source>
        <dbReference type="EMBL" id="AIZ36201.1"/>
    </source>
</evidence>
<gene>
    <name evidence="6" type="ORF">NW74_01950</name>
</gene>
<evidence type="ECO:0000256" key="2">
    <source>
        <dbReference type="ARBA" id="ARBA00022692"/>
    </source>
</evidence>
<feature type="transmembrane region" description="Helical" evidence="5">
    <location>
        <begin position="7"/>
        <end position="25"/>
    </location>
</feature>
<keyword evidence="7" id="KW-1185">Reference proteome</keyword>
<dbReference type="STRING" id="33033.NW74_01950"/>
<keyword evidence="3 5" id="KW-1133">Transmembrane helix</keyword>
<dbReference type="KEGG" id="pmic:NW74_01950"/>
<feature type="transmembrane region" description="Helical" evidence="5">
    <location>
        <begin position="210"/>
        <end position="231"/>
    </location>
</feature>
<proteinExistence type="predicted"/>
<dbReference type="AlphaFoldDB" id="A0A0B4S0P3"/>
<dbReference type="InterPro" id="IPR004695">
    <property type="entry name" value="SLAC1/Mae1/Ssu1/TehA"/>
</dbReference>
<protein>
    <submittedName>
        <fullName evidence="6">C4-dicarboxylate ABC transporter</fullName>
    </submittedName>
</protein>
<dbReference type="Proteomes" id="UP000031386">
    <property type="component" value="Chromosome"/>
</dbReference>
<evidence type="ECO:0000256" key="1">
    <source>
        <dbReference type="ARBA" id="ARBA00004141"/>
    </source>
</evidence>
<dbReference type="PANTHER" id="PTHR37955:SF1">
    <property type="entry name" value="DEP DOMAIN-CONTAINING PROTEIN"/>
    <property type="match status" value="1"/>
</dbReference>
<dbReference type="GO" id="GO:0046583">
    <property type="term" value="F:monoatomic cation efflux transmembrane transporter activity"/>
    <property type="evidence" value="ECO:0007669"/>
    <property type="project" value="TreeGrafter"/>
</dbReference>
<dbReference type="InterPro" id="IPR038665">
    <property type="entry name" value="Voltage-dep_anion_channel_sf"/>
</dbReference>
<name>A0A0B4S0P3_9FIRM</name>
<feature type="transmembrane region" description="Helical" evidence="5">
    <location>
        <begin position="91"/>
        <end position="113"/>
    </location>
</feature>
<evidence type="ECO:0000256" key="5">
    <source>
        <dbReference type="SAM" id="Phobius"/>
    </source>
</evidence>
<dbReference type="GO" id="GO:0005886">
    <property type="term" value="C:plasma membrane"/>
    <property type="evidence" value="ECO:0007669"/>
    <property type="project" value="TreeGrafter"/>
</dbReference>
<accession>A0A0B4S0P3</accession>
<keyword evidence="2 5" id="KW-0812">Transmembrane</keyword>
<evidence type="ECO:0000313" key="7">
    <source>
        <dbReference type="Proteomes" id="UP000031386"/>
    </source>
</evidence>
<organism evidence="6 7">
    <name type="scientific">Parvimonas micra</name>
    <dbReference type="NCBI Taxonomy" id="33033"/>
    <lineage>
        <taxon>Bacteria</taxon>
        <taxon>Bacillati</taxon>
        <taxon>Bacillota</taxon>
        <taxon>Tissierellia</taxon>
        <taxon>Tissierellales</taxon>
        <taxon>Peptoniphilaceae</taxon>
        <taxon>Parvimonas</taxon>
    </lineage>
</organism>
<sequence>MNLLKKIPIPIAGLILSMFALGNLLQSYSNVVRLCIGGVALILYIIFVLKVVVLNSKLKTVLDNPVAASVLLTITMATILLSSYAKPYSSVLAVVVWFVGVILHILLMIWFSLKFLPNFSIKKVFPSWYIVYVGIATASVTAGAAGQLKLGQICFWFALISYFILIPVICYRVFKVKEIPEPAKPTFAILSAPGSLVLAGYLNTFSQKNITFATVLFVISVLFYIIVLLNMPNLLKLKFSPGFSGFTFPLVISAISSKLFSGYVTKLYGANSVLKLFVNFQEIVATLIVLYVFVGYMKFLFEKEN</sequence>
<comment type="subcellular location">
    <subcellularLocation>
        <location evidence="1">Membrane</location>
        <topology evidence="1">Multi-pass membrane protein</topology>
    </subcellularLocation>
</comment>
<feature type="transmembrane region" description="Helical" evidence="5">
    <location>
        <begin position="243"/>
        <end position="263"/>
    </location>
</feature>